<sequence length="289" mass="30565">MKRNITGLTTTRTLRLFGAVVALIASHSAFASTPRAMEWRGIPLDITLTPGQETIVNLGSDVRVARPAHLGTQLSVDSLAGRIYLTANGPFDTSRLQVMRLSDGMRLLLDVSAKPGVVTPPQIDVVLPSNNEADNHEDESVSAATQHQAALGMAPEALLVRYAMQNLYSPAQAIEPLPGVVRAPMGLPENIAQQTFAKWRVKAKPIAAWQLGNKVVTAVSLTNQSSRSETLDPRLVTLGGHCLLSSCSVAFSHPELGAAGSQTEQATAFLVTPGPLASHLFVSGGGAHD</sequence>
<proteinExistence type="predicted"/>
<evidence type="ECO:0000313" key="2">
    <source>
        <dbReference type="EMBL" id="QHH13206.1"/>
    </source>
</evidence>
<dbReference type="Proteomes" id="UP000464718">
    <property type="component" value="Plasmid pvpsd2016-3"/>
</dbReference>
<dbReference type="RefSeq" id="WP_086482448.1">
    <property type="nucleotide sequence ID" value="NZ_CP034302.1"/>
</dbReference>
<feature type="chain" id="PRO_5043869541" evidence="1">
    <location>
        <begin position="32"/>
        <end position="289"/>
    </location>
</feature>
<geneLocation type="plasmid" evidence="3">
    <name>pvpsd2016-3</name>
</geneLocation>
<gene>
    <name evidence="2" type="ORF">EHC69_28515</name>
</gene>
<dbReference type="AlphaFoldDB" id="A0AAX1G1K2"/>
<evidence type="ECO:0000313" key="3">
    <source>
        <dbReference type="Proteomes" id="UP000464718"/>
    </source>
</evidence>
<dbReference type="NCBIfam" id="TIGR03749">
    <property type="entry name" value="conj_TIGR03749"/>
    <property type="match status" value="1"/>
</dbReference>
<dbReference type="Pfam" id="PF11920">
    <property type="entry name" value="DUF3438"/>
    <property type="match status" value="1"/>
</dbReference>
<accession>A0AAX1G1K2</accession>
<dbReference type="EMBL" id="CP034302">
    <property type="protein sequence ID" value="QHH13206.1"/>
    <property type="molecule type" value="Genomic_DNA"/>
</dbReference>
<feature type="signal peptide" evidence="1">
    <location>
        <begin position="1"/>
        <end position="31"/>
    </location>
</feature>
<name>A0AAX1G1K2_VIBPH</name>
<keyword evidence="1" id="KW-0732">Signal</keyword>
<dbReference type="InterPro" id="IPR021844">
    <property type="entry name" value="Integr_conj_element_PFL4704"/>
</dbReference>
<evidence type="ECO:0000256" key="1">
    <source>
        <dbReference type="SAM" id="SignalP"/>
    </source>
</evidence>
<keyword evidence="2" id="KW-0614">Plasmid</keyword>
<organism evidence="2 3">
    <name type="scientific">Vibrio parahaemolyticus</name>
    <dbReference type="NCBI Taxonomy" id="670"/>
    <lineage>
        <taxon>Bacteria</taxon>
        <taxon>Pseudomonadati</taxon>
        <taxon>Pseudomonadota</taxon>
        <taxon>Gammaproteobacteria</taxon>
        <taxon>Vibrionales</taxon>
        <taxon>Vibrionaceae</taxon>
        <taxon>Vibrio</taxon>
    </lineage>
</organism>
<reference evidence="2 3" key="1">
    <citation type="submission" date="2018-12" db="EMBL/GenBank/DDBJ databases">
        <title>Genomic insights into the evolutionary origins and pathogenicity of five Vibrio parahaemolyticus strains isolated from the shrimp with acute hepatopancreatic necrosis disease (AHPND).</title>
        <authorList>
            <person name="Yang Q."/>
            <person name="Dong X."/>
            <person name="Xie G."/>
            <person name="Fu S."/>
            <person name="Zou P."/>
            <person name="Sun J."/>
            <person name="Wang Y."/>
            <person name="Huang J."/>
        </authorList>
    </citation>
    <scope>NUCLEOTIDE SEQUENCE [LARGE SCALE GENOMIC DNA]</scope>
    <source>
        <strain evidence="2 3">20160303005-1</strain>
        <plasmid evidence="3">pvpsd2016-3</plasmid>
    </source>
</reference>
<protein>
    <submittedName>
        <fullName evidence="2">TIGR03749 family integrating conjugative element protein</fullName>
    </submittedName>
</protein>